<organism evidence="2 3">
    <name type="scientific">Krasilnikovia cinnamomea</name>
    <dbReference type="NCBI Taxonomy" id="349313"/>
    <lineage>
        <taxon>Bacteria</taxon>
        <taxon>Bacillati</taxon>
        <taxon>Actinomycetota</taxon>
        <taxon>Actinomycetes</taxon>
        <taxon>Micromonosporales</taxon>
        <taxon>Micromonosporaceae</taxon>
        <taxon>Krasilnikovia</taxon>
    </lineage>
</organism>
<dbReference type="Proteomes" id="UP000292564">
    <property type="component" value="Unassembled WGS sequence"/>
</dbReference>
<protein>
    <recommendedName>
        <fullName evidence="4">Surface-anchored protein</fullName>
    </recommendedName>
</protein>
<dbReference type="EMBL" id="SHKY01000002">
    <property type="protein sequence ID" value="RZU46602.1"/>
    <property type="molecule type" value="Genomic_DNA"/>
</dbReference>
<reference evidence="2 3" key="1">
    <citation type="submission" date="2019-02" db="EMBL/GenBank/DDBJ databases">
        <title>Sequencing the genomes of 1000 actinobacteria strains.</title>
        <authorList>
            <person name="Klenk H.-P."/>
        </authorList>
    </citation>
    <scope>NUCLEOTIDE SEQUENCE [LARGE SCALE GENOMIC DNA]</scope>
    <source>
        <strain evidence="2 3">DSM 45162</strain>
    </source>
</reference>
<keyword evidence="3" id="KW-1185">Reference proteome</keyword>
<dbReference type="OrthoDB" id="4380191at2"/>
<evidence type="ECO:0000256" key="1">
    <source>
        <dbReference type="SAM" id="SignalP"/>
    </source>
</evidence>
<evidence type="ECO:0000313" key="3">
    <source>
        <dbReference type="Proteomes" id="UP000292564"/>
    </source>
</evidence>
<feature type="signal peptide" evidence="1">
    <location>
        <begin position="1"/>
        <end position="17"/>
    </location>
</feature>
<comment type="caution">
    <text evidence="2">The sequence shown here is derived from an EMBL/GenBank/DDBJ whole genome shotgun (WGS) entry which is preliminary data.</text>
</comment>
<sequence>MLRRPGLSGFRSVPALAVAAAVAMCGATVVPVGPASAVGKEPFASVVGNSPARTADSKITSYLDVRDIAPQGFQDYGTIVTVSGTLQGPSVPSRVSIQQRQFQTTKWVEVASAITSSDEFDEYPPELGWATATYSAQFRRRVCADIRVVYAGSATVAPDVAEGPGGVLSVATLSGWATRGSSKRNKTTSITVKTVPGAGRKIILKYMPPKSTKWVRNAYIAKTNGSGVATVKFRPTVKGTYKLRLYVWREKGILDRTSAIRLQRVN</sequence>
<evidence type="ECO:0000313" key="2">
    <source>
        <dbReference type="EMBL" id="RZU46602.1"/>
    </source>
</evidence>
<gene>
    <name evidence="2" type="ORF">EV385_6677</name>
</gene>
<proteinExistence type="predicted"/>
<keyword evidence="1" id="KW-0732">Signal</keyword>
<accession>A0A4Q7Z7W0</accession>
<dbReference type="AlphaFoldDB" id="A0A4Q7Z7W0"/>
<feature type="chain" id="PRO_5038852913" description="Surface-anchored protein" evidence="1">
    <location>
        <begin position="18"/>
        <end position="266"/>
    </location>
</feature>
<dbReference type="RefSeq" id="WP_130513795.1">
    <property type="nucleotide sequence ID" value="NZ_SHKY01000002.1"/>
</dbReference>
<evidence type="ECO:0008006" key="4">
    <source>
        <dbReference type="Google" id="ProtNLM"/>
    </source>
</evidence>
<name>A0A4Q7Z7W0_9ACTN</name>